<dbReference type="KEGG" id="snw:BBN63_12770"/>
<dbReference type="AlphaFoldDB" id="A0A1U9QSC4"/>
<reference evidence="2 3" key="1">
    <citation type="submission" date="2016-11" db="EMBL/GenBank/DDBJ databases">
        <title>Complete genome sequence of Streptomyces niveus SCSIO 3406.</title>
        <authorList>
            <person name="Zhu Q."/>
            <person name="Cheng W."/>
            <person name="Song Y."/>
            <person name="Li Q."/>
            <person name="Ju J."/>
        </authorList>
    </citation>
    <scope>NUCLEOTIDE SEQUENCE [LARGE SCALE GENOMIC DNA]</scope>
    <source>
        <strain evidence="2 3">SCSIO 3406</strain>
    </source>
</reference>
<name>A0A1U9QSC4_STRNV</name>
<organism evidence="2 3">
    <name type="scientific">Streptomyces niveus</name>
    <name type="common">Streptomyces spheroides</name>
    <dbReference type="NCBI Taxonomy" id="193462"/>
    <lineage>
        <taxon>Bacteria</taxon>
        <taxon>Bacillati</taxon>
        <taxon>Actinomycetota</taxon>
        <taxon>Actinomycetes</taxon>
        <taxon>Kitasatosporales</taxon>
        <taxon>Streptomycetaceae</taxon>
        <taxon>Streptomyces</taxon>
    </lineage>
</organism>
<evidence type="ECO:0000313" key="3">
    <source>
        <dbReference type="Proteomes" id="UP000189677"/>
    </source>
</evidence>
<accession>A0A1U9QSC4</accession>
<protein>
    <recommendedName>
        <fullName evidence="4">WXG100 family type VII secretion target</fullName>
    </recommendedName>
</protein>
<sequence length="483" mass="50502">MLTYREVMTTDFGKLSSAADMWKSMAEEFGKVEKRYRDGVQKITLGDVWQGESADAASLNFAATRYEYQAAQTQANATSTLLRNAHDQFVELKKRLETTRADAIKAGMRVSEQGNVAFDYESATESERNALRHDPDYAKSVRDSEQSWAESIKACVKAVDDADKDFQKDLEAVAKDSGGGKNDGTAGGFNGNAGNVAKADDQQKRDRMELASLGMRDNETIDDYIARLQKEAVEKGTGSKRLAELFAAVQNGTVTAGAFVAAGVGTAGTAWKLFSYLKSGKDITAAGTTLANFVNPRLAAAVPGSLLSKVPPGLVGALTGSDEAAQFGTYLRNGTWIVPTATEANLVRVAQTGGLANAASAAGWLRGAGVVGGVAATAYGVANLTTYNTDMIKADPSKFATDLTGTAFNASMTALTVAPNPVTAGLAIGTGVLYAGALVWDNHEAIGKGLDTAGDWVGDKASDIGDGIADGAKKLGGALNPFD</sequence>
<proteinExistence type="predicted"/>
<evidence type="ECO:0000256" key="1">
    <source>
        <dbReference type="SAM" id="MobiDB-lite"/>
    </source>
</evidence>
<keyword evidence="3" id="KW-1185">Reference proteome</keyword>
<feature type="region of interest" description="Disordered" evidence="1">
    <location>
        <begin position="174"/>
        <end position="204"/>
    </location>
</feature>
<dbReference type="Gene3D" id="1.20.1260.20">
    <property type="entry name" value="PPE superfamily"/>
    <property type="match status" value="1"/>
</dbReference>
<dbReference type="OrthoDB" id="3543532at2"/>
<dbReference type="RefSeq" id="WP_078075526.1">
    <property type="nucleotide sequence ID" value="NZ_CP018047.1"/>
</dbReference>
<evidence type="ECO:0000313" key="2">
    <source>
        <dbReference type="EMBL" id="AQU66979.1"/>
    </source>
</evidence>
<dbReference type="EMBL" id="CP018047">
    <property type="protein sequence ID" value="AQU66979.1"/>
    <property type="molecule type" value="Genomic_DNA"/>
</dbReference>
<feature type="compositionally biased region" description="Gly residues" evidence="1">
    <location>
        <begin position="177"/>
        <end position="191"/>
    </location>
</feature>
<evidence type="ECO:0008006" key="4">
    <source>
        <dbReference type="Google" id="ProtNLM"/>
    </source>
</evidence>
<dbReference type="InterPro" id="IPR038332">
    <property type="entry name" value="PPE_sf"/>
</dbReference>
<dbReference type="Proteomes" id="UP000189677">
    <property type="component" value="Chromosome"/>
</dbReference>
<gene>
    <name evidence="2" type="ORF">BBN63_12770</name>
</gene>